<protein>
    <submittedName>
        <fullName evidence="2">GG16722</fullName>
    </submittedName>
</protein>
<dbReference type="AlphaFoldDB" id="B3P5T1"/>
<feature type="region of interest" description="Disordered" evidence="1">
    <location>
        <begin position="1"/>
        <end position="24"/>
    </location>
</feature>
<name>B3P5T1_DROER</name>
<proteinExistence type="predicted"/>
<organism evidence="2 3">
    <name type="scientific">Drosophila erecta</name>
    <name type="common">Fruit fly</name>
    <dbReference type="NCBI Taxonomy" id="7220"/>
    <lineage>
        <taxon>Eukaryota</taxon>
        <taxon>Metazoa</taxon>
        <taxon>Ecdysozoa</taxon>
        <taxon>Arthropoda</taxon>
        <taxon>Hexapoda</taxon>
        <taxon>Insecta</taxon>
        <taxon>Pterygota</taxon>
        <taxon>Neoptera</taxon>
        <taxon>Endopterygota</taxon>
        <taxon>Diptera</taxon>
        <taxon>Brachycera</taxon>
        <taxon>Muscomorpha</taxon>
        <taxon>Ephydroidea</taxon>
        <taxon>Drosophilidae</taxon>
        <taxon>Drosophila</taxon>
        <taxon>Sophophora</taxon>
    </lineage>
</organism>
<evidence type="ECO:0000313" key="3">
    <source>
        <dbReference type="Proteomes" id="UP000008711"/>
    </source>
</evidence>
<gene>
    <name evidence="2" type="primary">Dere\GG16722</name>
    <name evidence="2" type="ORF">Dere_GG16722</name>
</gene>
<feature type="compositionally biased region" description="Basic and acidic residues" evidence="1">
    <location>
        <begin position="1"/>
        <end position="16"/>
    </location>
</feature>
<reference evidence="2 3" key="1">
    <citation type="journal article" date="2007" name="Nature">
        <title>Evolution of genes and genomes on the Drosophila phylogeny.</title>
        <authorList>
            <consortium name="Drosophila 12 Genomes Consortium"/>
            <person name="Clark A.G."/>
            <person name="Eisen M.B."/>
            <person name="Smith D.R."/>
            <person name="Bergman C.M."/>
            <person name="Oliver B."/>
            <person name="Markow T.A."/>
            <person name="Kaufman T.C."/>
            <person name="Kellis M."/>
            <person name="Gelbart W."/>
            <person name="Iyer V.N."/>
            <person name="Pollard D.A."/>
            <person name="Sackton T.B."/>
            <person name="Larracuente A.M."/>
            <person name="Singh N.D."/>
            <person name="Abad J.P."/>
            <person name="Abt D.N."/>
            <person name="Adryan B."/>
            <person name="Aguade M."/>
            <person name="Akashi H."/>
            <person name="Anderson W.W."/>
            <person name="Aquadro C.F."/>
            <person name="Ardell D.H."/>
            <person name="Arguello R."/>
            <person name="Artieri C.G."/>
            <person name="Barbash D.A."/>
            <person name="Barker D."/>
            <person name="Barsanti P."/>
            <person name="Batterham P."/>
            <person name="Batzoglou S."/>
            <person name="Begun D."/>
            <person name="Bhutkar A."/>
            <person name="Blanco E."/>
            <person name="Bosak S.A."/>
            <person name="Bradley R.K."/>
            <person name="Brand A.D."/>
            <person name="Brent M.R."/>
            <person name="Brooks A.N."/>
            <person name="Brown R.H."/>
            <person name="Butlin R.K."/>
            <person name="Caggese C."/>
            <person name="Calvi B.R."/>
            <person name="Bernardo de Carvalho A."/>
            <person name="Caspi A."/>
            <person name="Castrezana S."/>
            <person name="Celniker S.E."/>
            <person name="Chang J.L."/>
            <person name="Chapple C."/>
            <person name="Chatterji S."/>
            <person name="Chinwalla A."/>
            <person name="Civetta A."/>
            <person name="Clifton S.W."/>
            <person name="Comeron J.M."/>
            <person name="Costello J.C."/>
            <person name="Coyne J.A."/>
            <person name="Daub J."/>
            <person name="David R.G."/>
            <person name="Delcher A.L."/>
            <person name="Delehaunty K."/>
            <person name="Do C.B."/>
            <person name="Ebling H."/>
            <person name="Edwards K."/>
            <person name="Eickbush T."/>
            <person name="Evans J.D."/>
            <person name="Filipski A."/>
            <person name="Findeiss S."/>
            <person name="Freyhult E."/>
            <person name="Fulton L."/>
            <person name="Fulton R."/>
            <person name="Garcia A.C."/>
            <person name="Gardiner A."/>
            <person name="Garfield D.A."/>
            <person name="Garvin B.E."/>
            <person name="Gibson G."/>
            <person name="Gilbert D."/>
            <person name="Gnerre S."/>
            <person name="Godfrey J."/>
            <person name="Good R."/>
            <person name="Gotea V."/>
            <person name="Gravely B."/>
            <person name="Greenberg A.J."/>
            <person name="Griffiths-Jones S."/>
            <person name="Gross S."/>
            <person name="Guigo R."/>
            <person name="Gustafson E.A."/>
            <person name="Haerty W."/>
            <person name="Hahn M.W."/>
            <person name="Halligan D.L."/>
            <person name="Halpern A.L."/>
            <person name="Halter G.M."/>
            <person name="Han M.V."/>
            <person name="Heger A."/>
            <person name="Hillier L."/>
            <person name="Hinrichs A.S."/>
            <person name="Holmes I."/>
            <person name="Hoskins R.A."/>
            <person name="Hubisz M.J."/>
            <person name="Hultmark D."/>
            <person name="Huntley M.A."/>
            <person name="Jaffe D.B."/>
            <person name="Jagadeeshan S."/>
            <person name="Jeck W.R."/>
            <person name="Johnson J."/>
            <person name="Jones C.D."/>
            <person name="Jordan W.C."/>
            <person name="Karpen G.H."/>
            <person name="Kataoka E."/>
            <person name="Keightley P.D."/>
            <person name="Kheradpour P."/>
            <person name="Kirkness E.F."/>
            <person name="Koerich L.B."/>
            <person name="Kristiansen K."/>
            <person name="Kudrna D."/>
            <person name="Kulathinal R.J."/>
            <person name="Kumar S."/>
            <person name="Kwok R."/>
            <person name="Lander E."/>
            <person name="Langley C.H."/>
            <person name="Lapoint R."/>
            <person name="Lazzaro B.P."/>
            <person name="Lee S.J."/>
            <person name="Levesque L."/>
            <person name="Li R."/>
            <person name="Lin C.F."/>
            <person name="Lin M.F."/>
            <person name="Lindblad-Toh K."/>
            <person name="Llopart A."/>
            <person name="Long M."/>
            <person name="Low L."/>
            <person name="Lozovsky E."/>
            <person name="Lu J."/>
            <person name="Luo M."/>
            <person name="Machado C.A."/>
            <person name="Makalowski W."/>
            <person name="Marzo M."/>
            <person name="Matsuda M."/>
            <person name="Matzkin L."/>
            <person name="McAllister B."/>
            <person name="McBride C.S."/>
            <person name="McKernan B."/>
            <person name="McKernan K."/>
            <person name="Mendez-Lago M."/>
            <person name="Minx P."/>
            <person name="Mollenhauer M.U."/>
            <person name="Montooth K."/>
            <person name="Mount S.M."/>
            <person name="Mu X."/>
            <person name="Myers E."/>
            <person name="Negre B."/>
            <person name="Newfeld S."/>
            <person name="Nielsen R."/>
            <person name="Noor M.A."/>
            <person name="O'Grady P."/>
            <person name="Pachter L."/>
            <person name="Papaceit M."/>
            <person name="Parisi M.J."/>
            <person name="Parisi M."/>
            <person name="Parts L."/>
            <person name="Pedersen J.S."/>
            <person name="Pesole G."/>
            <person name="Phillippy A.M."/>
            <person name="Ponting C.P."/>
            <person name="Pop M."/>
            <person name="Porcelli D."/>
            <person name="Powell J.R."/>
            <person name="Prohaska S."/>
            <person name="Pruitt K."/>
            <person name="Puig M."/>
            <person name="Quesneville H."/>
            <person name="Ram K.R."/>
            <person name="Rand D."/>
            <person name="Rasmussen M.D."/>
            <person name="Reed L.K."/>
            <person name="Reenan R."/>
            <person name="Reily A."/>
            <person name="Remington K.A."/>
            <person name="Rieger T.T."/>
            <person name="Ritchie M.G."/>
            <person name="Robin C."/>
            <person name="Rogers Y.H."/>
            <person name="Rohde C."/>
            <person name="Rozas J."/>
            <person name="Rubenfield M.J."/>
            <person name="Ruiz A."/>
            <person name="Russo S."/>
            <person name="Salzberg S.L."/>
            <person name="Sanchez-Gracia A."/>
            <person name="Saranga D.J."/>
            <person name="Sato H."/>
            <person name="Schaeffer S.W."/>
            <person name="Schatz M.C."/>
            <person name="Schlenke T."/>
            <person name="Schwartz R."/>
            <person name="Segarra C."/>
            <person name="Singh R.S."/>
            <person name="Sirot L."/>
            <person name="Sirota M."/>
            <person name="Sisneros N.B."/>
            <person name="Smith C.D."/>
            <person name="Smith T.F."/>
            <person name="Spieth J."/>
            <person name="Stage D.E."/>
            <person name="Stark A."/>
            <person name="Stephan W."/>
            <person name="Strausberg R.L."/>
            <person name="Strempel S."/>
            <person name="Sturgill D."/>
            <person name="Sutton G."/>
            <person name="Sutton G.G."/>
            <person name="Tao W."/>
            <person name="Teichmann S."/>
            <person name="Tobari Y.N."/>
            <person name="Tomimura Y."/>
            <person name="Tsolas J.M."/>
            <person name="Valente V.L."/>
            <person name="Venter E."/>
            <person name="Venter J.C."/>
            <person name="Vicario S."/>
            <person name="Vieira F.G."/>
            <person name="Vilella A.J."/>
            <person name="Villasante A."/>
            <person name="Walenz B."/>
            <person name="Wang J."/>
            <person name="Wasserman M."/>
            <person name="Watts T."/>
            <person name="Wilson D."/>
            <person name="Wilson R.K."/>
            <person name="Wing R.A."/>
            <person name="Wolfner M.F."/>
            <person name="Wong A."/>
            <person name="Wong G.K."/>
            <person name="Wu C.I."/>
            <person name="Wu G."/>
            <person name="Yamamoto D."/>
            <person name="Yang H.P."/>
            <person name="Yang S.P."/>
            <person name="Yorke J.A."/>
            <person name="Yoshida K."/>
            <person name="Zdobnov E."/>
            <person name="Zhang P."/>
            <person name="Zhang Y."/>
            <person name="Zimin A.V."/>
            <person name="Baldwin J."/>
            <person name="Abdouelleil A."/>
            <person name="Abdulkadir J."/>
            <person name="Abebe A."/>
            <person name="Abera B."/>
            <person name="Abreu J."/>
            <person name="Acer S.C."/>
            <person name="Aftuck L."/>
            <person name="Alexander A."/>
            <person name="An P."/>
            <person name="Anderson E."/>
            <person name="Anderson S."/>
            <person name="Arachi H."/>
            <person name="Azer M."/>
            <person name="Bachantsang P."/>
            <person name="Barry A."/>
            <person name="Bayul T."/>
            <person name="Berlin A."/>
            <person name="Bessette D."/>
            <person name="Bloom T."/>
            <person name="Blye J."/>
            <person name="Boguslavskiy L."/>
            <person name="Bonnet C."/>
            <person name="Boukhgalter B."/>
            <person name="Bourzgui I."/>
            <person name="Brown A."/>
            <person name="Cahill P."/>
            <person name="Channer S."/>
            <person name="Cheshatsang Y."/>
            <person name="Chuda L."/>
            <person name="Citroen M."/>
            <person name="Collymore A."/>
            <person name="Cooke P."/>
            <person name="Costello M."/>
            <person name="D'Aco K."/>
            <person name="Daza R."/>
            <person name="De Haan G."/>
            <person name="DeGray S."/>
            <person name="DeMaso C."/>
            <person name="Dhargay N."/>
            <person name="Dooley K."/>
            <person name="Dooley E."/>
            <person name="Doricent M."/>
            <person name="Dorje P."/>
            <person name="Dorjee K."/>
            <person name="Dupes A."/>
            <person name="Elong R."/>
            <person name="Falk J."/>
            <person name="Farina A."/>
            <person name="Faro S."/>
            <person name="Ferguson D."/>
            <person name="Fisher S."/>
            <person name="Foley C.D."/>
            <person name="Franke A."/>
            <person name="Friedrich D."/>
            <person name="Gadbois L."/>
            <person name="Gearin G."/>
            <person name="Gearin C.R."/>
            <person name="Giannoukos G."/>
            <person name="Goode T."/>
            <person name="Graham J."/>
            <person name="Grandbois E."/>
            <person name="Grewal S."/>
            <person name="Gyaltsen K."/>
            <person name="Hafez N."/>
            <person name="Hagos B."/>
            <person name="Hall J."/>
            <person name="Henson C."/>
            <person name="Hollinger A."/>
            <person name="Honan T."/>
            <person name="Huard M.D."/>
            <person name="Hughes L."/>
            <person name="Hurhula B."/>
            <person name="Husby M.E."/>
            <person name="Kamat A."/>
            <person name="Kanga B."/>
            <person name="Kashin S."/>
            <person name="Khazanovich D."/>
            <person name="Kisner P."/>
            <person name="Lance K."/>
            <person name="Lara M."/>
            <person name="Lee W."/>
            <person name="Lennon N."/>
            <person name="Letendre F."/>
            <person name="LeVine R."/>
            <person name="Lipovsky A."/>
            <person name="Liu X."/>
            <person name="Liu J."/>
            <person name="Liu S."/>
            <person name="Lokyitsang T."/>
            <person name="Lokyitsang Y."/>
            <person name="Lubonja R."/>
            <person name="Lui A."/>
            <person name="MacDonald P."/>
            <person name="Magnisalis V."/>
            <person name="Maru K."/>
            <person name="Matthews C."/>
            <person name="McCusker W."/>
            <person name="McDonough S."/>
            <person name="Mehta T."/>
            <person name="Meldrim J."/>
            <person name="Meneus L."/>
            <person name="Mihai O."/>
            <person name="Mihalev A."/>
            <person name="Mihova T."/>
            <person name="Mittelman R."/>
            <person name="Mlenga V."/>
            <person name="Montmayeur A."/>
            <person name="Mulrain L."/>
            <person name="Navidi A."/>
            <person name="Naylor J."/>
            <person name="Negash T."/>
            <person name="Nguyen T."/>
            <person name="Nguyen N."/>
            <person name="Nicol R."/>
            <person name="Norbu C."/>
            <person name="Norbu N."/>
            <person name="Novod N."/>
            <person name="O'Neill B."/>
            <person name="Osman S."/>
            <person name="Markiewicz E."/>
            <person name="Oyono O.L."/>
            <person name="Patti C."/>
            <person name="Phunkhang P."/>
            <person name="Pierre F."/>
            <person name="Priest M."/>
            <person name="Raghuraman S."/>
            <person name="Rege F."/>
            <person name="Reyes R."/>
            <person name="Rise C."/>
            <person name="Rogov P."/>
            <person name="Ross K."/>
            <person name="Ryan E."/>
            <person name="Settipalli S."/>
            <person name="Shea T."/>
            <person name="Sherpa N."/>
            <person name="Shi L."/>
            <person name="Shih D."/>
            <person name="Sparrow T."/>
            <person name="Spaulding J."/>
            <person name="Stalker J."/>
            <person name="Stange-Thomann N."/>
            <person name="Stavropoulos S."/>
            <person name="Stone C."/>
            <person name="Strader C."/>
            <person name="Tesfaye S."/>
            <person name="Thomson T."/>
            <person name="Thoulutsang Y."/>
            <person name="Thoulutsang D."/>
            <person name="Topham K."/>
            <person name="Topping I."/>
            <person name="Tsamla T."/>
            <person name="Vassiliev H."/>
            <person name="Vo A."/>
            <person name="Wangchuk T."/>
            <person name="Wangdi T."/>
            <person name="Weiand M."/>
            <person name="Wilkinson J."/>
            <person name="Wilson A."/>
            <person name="Yadav S."/>
            <person name="Young G."/>
            <person name="Yu Q."/>
            <person name="Zembek L."/>
            <person name="Zhong D."/>
            <person name="Zimmer A."/>
            <person name="Zwirko Z."/>
            <person name="Jaffe D.B."/>
            <person name="Alvarez P."/>
            <person name="Brockman W."/>
            <person name="Butler J."/>
            <person name="Chin C."/>
            <person name="Gnerre S."/>
            <person name="Grabherr M."/>
            <person name="Kleber M."/>
            <person name="Mauceli E."/>
            <person name="MacCallum I."/>
        </authorList>
    </citation>
    <scope>NUCLEOTIDE SEQUENCE [LARGE SCALE GENOMIC DNA]</scope>
    <source>
        <strain evidence="2 3">TSC#14021-0224.01</strain>
    </source>
</reference>
<accession>B3P5T1</accession>
<evidence type="ECO:0000313" key="2">
    <source>
        <dbReference type="EMBL" id="EDV53331.1"/>
    </source>
</evidence>
<dbReference type="HOGENOM" id="CLU_2852001_0_0_1"/>
<dbReference type="EMBL" id="CH954182">
    <property type="protein sequence ID" value="EDV53331.1"/>
    <property type="molecule type" value="Genomic_DNA"/>
</dbReference>
<reference evidence="2 3" key="2">
    <citation type="journal article" date="2008" name="Bioinformatics">
        <title>Assembly reconciliation.</title>
        <authorList>
            <person name="Zimin A.V."/>
            <person name="Smith D.R."/>
            <person name="Sutton G."/>
            <person name="Yorke J.A."/>
        </authorList>
    </citation>
    <scope>NUCLEOTIDE SEQUENCE [LARGE SCALE GENOMIC DNA]</scope>
    <source>
        <strain evidence="2 3">TSC#14021-0224.01</strain>
    </source>
</reference>
<keyword evidence="3" id="KW-1185">Reference proteome</keyword>
<dbReference type="Proteomes" id="UP000008711">
    <property type="component" value="Unassembled WGS sequence"/>
</dbReference>
<dbReference type="OrthoDB" id="787137at2759"/>
<sequence>MDKENGPGDHLKKQTLGDEEEKSPQTPAILAALNLIKIKEVNKKHVRIDKEVIISCAFRSFRTKL</sequence>
<evidence type="ECO:0000256" key="1">
    <source>
        <dbReference type="SAM" id="MobiDB-lite"/>
    </source>
</evidence>